<dbReference type="InterPro" id="IPR008963">
    <property type="entry name" value="Purple_acid_Pase-like_N"/>
</dbReference>
<dbReference type="SUPFAM" id="SSF56300">
    <property type="entry name" value="Metallo-dependent phosphatases"/>
    <property type="match status" value="1"/>
</dbReference>
<dbReference type="SUPFAM" id="SSF49363">
    <property type="entry name" value="Purple acid phosphatase, N-terminal domain"/>
    <property type="match status" value="1"/>
</dbReference>
<dbReference type="Gene3D" id="2.60.40.380">
    <property type="entry name" value="Purple acid phosphatase-like, N-terminal"/>
    <property type="match status" value="1"/>
</dbReference>
<dbReference type="GO" id="GO:0003993">
    <property type="term" value="F:acid phosphatase activity"/>
    <property type="evidence" value="ECO:0007669"/>
    <property type="project" value="InterPro"/>
</dbReference>
<dbReference type="AlphaFoldDB" id="A0A3S9PW30"/>
<evidence type="ECO:0000256" key="2">
    <source>
        <dbReference type="SAM" id="MobiDB-lite"/>
    </source>
</evidence>
<keyword evidence="5" id="KW-1185">Reference proteome</keyword>
<dbReference type="InterPro" id="IPR039331">
    <property type="entry name" value="PAPs-like"/>
</dbReference>
<dbReference type="InterPro" id="IPR004843">
    <property type="entry name" value="Calcineurin-like_PHP"/>
</dbReference>
<dbReference type="SUPFAM" id="SSF69318">
    <property type="entry name" value="Integrin alpha N-terminal domain"/>
    <property type="match status" value="1"/>
</dbReference>
<reference evidence="4 5" key="1">
    <citation type="submission" date="2018-12" db="EMBL/GenBank/DDBJ databases">
        <title>Complete genome sequence of Flaviflexus sp. H23T48.</title>
        <authorList>
            <person name="Bae J.-W."/>
            <person name="Lee J.-Y."/>
        </authorList>
    </citation>
    <scope>NUCLEOTIDE SEQUENCE [LARGE SCALE GENOMIC DNA]</scope>
    <source>
        <strain evidence="4 5">H23T48</strain>
    </source>
</reference>
<evidence type="ECO:0000313" key="4">
    <source>
        <dbReference type="EMBL" id="AZQ76544.1"/>
    </source>
</evidence>
<evidence type="ECO:0000259" key="3">
    <source>
        <dbReference type="Pfam" id="PF00149"/>
    </source>
</evidence>
<dbReference type="Pfam" id="PF00149">
    <property type="entry name" value="Metallophos"/>
    <property type="match status" value="1"/>
</dbReference>
<dbReference type="Proteomes" id="UP000280344">
    <property type="component" value="Chromosome"/>
</dbReference>
<sequence length="940" mass="102655">MRSWQSGWARLLALKRNYSSAESKGMSKKKFVASSAAAALAASIIALTGPAAVGAPVDAKDSLDSPALVSTNESPTVVDGATVPLEARDGFRVLPYLQRPASDEMTINWFSETGGTSTITVKGPGLPEAGLTLDVEGIQNPVNSYQAGELNQGDLSRSTVGGTNKKGVLPQGSWIRADNPYKHSAHIEGLSPDSTYTYSVNEDGYVHEASFDTFPVYGSDLTEPIHIIAYSDTETDQIGRVTYREWVETRTLAEGSEDRPEQNSAWDAKYGSATRDGNWAVNYPVTEDEAQRFNNEIIAQQDPDLLLIAGDLTERSSWQTHWDEWFRYFAGDQGQLLESVPSVTSLGNHEVYGYCASADDCTPVMRARAAYNQAIDTHGSSNEHSLDAYHRVDYGPVTVISLDSTNGTDQNPNDETRPPLMSGDDSDITPEQYGTDTQNAFTRDQYERDFPLAVDEGWFPGVNREDPVDQPNFMPGSEQYVWLEGQLQEARAKGQTIIVQYHHVAYSNGTHGTTMNHEQATDAQPGTPMRHLQPIFEEYDVAAVISGHDEMFQSSYVDLDEDGVGVYHWDVGVASDGLRGDKLIADPEGGEERVPLNFNTSSTWMAQVDEPELWETNEAGVKKLVSGGKHYGHLDMVIEPYTGTPLDSGETPAAELIMTPIALFPILDDNLDLTTVERREMLSGQQSVYLDADGVPMEGEPTEAPVEPDPLPEGNAFALVNDWESTTHDVAFAYGRIGDEVIVGDWDGNGTDTLGVRRGHTFYLNNTLEGGIADVEFKYGREGDEVLVGDWDGNGTDTLGLRRSHTFYLHNTLEGGNAEVEFKYGRDADEILIGDWDGDGSDTIAVRRGITFFPNNALQGGDAETEYRYGRDGDEAFGGDFDGDGTDSVSLRRGNVFYLNNALHGGPAETSIAYGKADDVLFIGDWDGDGTDTPGVNRPN</sequence>
<dbReference type="InterPro" id="IPR028994">
    <property type="entry name" value="Integrin_alpha_N"/>
</dbReference>
<evidence type="ECO:0000256" key="1">
    <source>
        <dbReference type="ARBA" id="ARBA00022729"/>
    </source>
</evidence>
<dbReference type="Gene3D" id="3.60.21.10">
    <property type="match status" value="2"/>
</dbReference>
<dbReference type="InterPro" id="IPR029052">
    <property type="entry name" value="Metallo-depent_PP-like"/>
</dbReference>
<dbReference type="OrthoDB" id="9804511at2"/>
<dbReference type="PANTHER" id="PTHR22953">
    <property type="entry name" value="ACID PHOSPHATASE RELATED"/>
    <property type="match status" value="1"/>
</dbReference>
<dbReference type="EMBL" id="CP034593">
    <property type="protein sequence ID" value="AZQ76544.1"/>
    <property type="molecule type" value="Genomic_DNA"/>
</dbReference>
<name>A0A3S9PW30_9ACTO</name>
<dbReference type="PANTHER" id="PTHR22953:SF153">
    <property type="entry name" value="PURPLE ACID PHOSPHATASE"/>
    <property type="match status" value="1"/>
</dbReference>
<feature type="region of interest" description="Disordered" evidence="2">
    <location>
        <begin position="400"/>
        <end position="435"/>
    </location>
</feature>
<dbReference type="KEGG" id="flh:EJ997_03465"/>
<protein>
    <submittedName>
        <fullName evidence="4">Metallophosphoesterase</fullName>
    </submittedName>
</protein>
<organism evidence="4 5">
    <name type="scientific">Flaviflexus ciconiae</name>
    <dbReference type="NCBI Taxonomy" id="2496867"/>
    <lineage>
        <taxon>Bacteria</taxon>
        <taxon>Bacillati</taxon>
        <taxon>Actinomycetota</taxon>
        <taxon>Actinomycetes</taxon>
        <taxon>Actinomycetales</taxon>
        <taxon>Actinomycetaceae</taxon>
        <taxon>Flaviflexus</taxon>
    </lineage>
</organism>
<proteinExistence type="predicted"/>
<dbReference type="CDD" id="cd00838">
    <property type="entry name" value="MPP_superfamily"/>
    <property type="match status" value="1"/>
</dbReference>
<feature type="domain" description="Calcineurin-like phosphoesterase" evidence="3">
    <location>
        <begin position="290"/>
        <end position="549"/>
    </location>
</feature>
<keyword evidence="1" id="KW-0732">Signal</keyword>
<evidence type="ECO:0000313" key="5">
    <source>
        <dbReference type="Proteomes" id="UP000280344"/>
    </source>
</evidence>
<feature type="compositionally biased region" description="Polar residues" evidence="2">
    <location>
        <begin position="401"/>
        <end position="413"/>
    </location>
</feature>
<gene>
    <name evidence="4" type="ORF">EJ997_03465</name>
</gene>
<dbReference type="GO" id="GO:0046872">
    <property type="term" value="F:metal ion binding"/>
    <property type="evidence" value="ECO:0007669"/>
    <property type="project" value="InterPro"/>
</dbReference>
<accession>A0A3S9PW30</accession>